<feature type="site" description="Increases basicity of active site His" evidence="4">
    <location>
        <position position="306"/>
    </location>
</feature>
<dbReference type="InterPro" id="IPR034611">
    <property type="entry name" value="D-tartrate_dehydratase"/>
</dbReference>
<keyword evidence="3" id="KW-0460">Magnesium</keyword>
<dbReference type="GO" id="GO:0047808">
    <property type="term" value="F:D(-)-tartrate dehydratase activity"/>
    <property type="evidence" value="ECO:0007669"/>
    <property type="project" value="InterPro"/>
</dbReference>
<keyword evidence="7" id="KW-1185">Reference proteome</keyword>
<feature type="binding site" evidence="2">
    <location>
        <position position="68"/>
    </location>
    <ligand>
        <name>substrate</name>
    </ligand>
</feature>
<dbReference type="SFLD" id="SFLDG00179">
    <property type="entry name" value="mandelate_racemase"/>
    <property type="match status" value="1"/>
</dbReference>
<dbReference type="GO" id="GO:0046872">
    <property type="term" value="F:metal ion binding"/>
    <property type="evidence" value="ECO:0007669"/>
    <property type="project" value="UniProtKB-KW"/>
</dbReference>
<evidence type="ECO:0000256" key="4">
    <source>
        <dbReference type="PIRSR" id="PIRSR634611-4"/>
    </source>
</evidence>
<proteinExistence type="predicted"/>
<comment type="caution">
    <text evidence="6">The sequence shown here is derived from an EMBL/GenBank/DDBJ whole genome shotgun (WGS) entry which is preliminary data.</text>
</comment>
<feature type="site" description="Transition state stabilizer" evidence="4">
    <location>
        <position position="68"/>
    </location>
</feature>
<dbReference type="RefSeq" id="WP_131837193.1">
    <property type="nucleotide sequence ID" value="NZ_SMFY01000005.1"/>
</dbReference>
<keyword evidence="3" id="KW-0479">Metal-binding</keyword>
<dbReference type="InterPro" id="IPR013342">
    <property type="entry name" value="Mandelate_racemase_C"/>
</dbReference>
<feature type="site" description="Transition state stabilizer" evidence="4">
    <location>
        <position position="355"/>
    </location>
</feature>
<dbReference type="SFLD" id="SFLDF00118">
    <property type="entry name" value="D-tartrate_dehydratase"/>
    <property type="match status" value="1"/>
</dbReference>
<dbReference type="CDD" id="cd03326">
    <property type="entry name" value="MR_like_1"/>
    <property type="match status" value="1"/>
</dbReference>
<dbReference type="PANTHER" id="PTHR48080">
    <property type="entry name" value="D-GALACTONATE DEHYDRATASE-RELATED"/>
    <property type="match status" value="1"/>
</dbReference>
<feature type="binding site" evidence="2">
    <location>
        <position position="115"/>
    </location>
    <ligand>
        <name>substrate</name>
    </ligand>
</feature>
<feature type="binding site" evidence="2">
    <location>
        <position position="253"/>
    </location>
    <ligand>
        <name>substrate</name>
    </ligand>
</feature>
<sequence>MSALASPTLSARRPAVSIVEIREKTVSVASPIRNAVVDFSQMTASIVAVVTDRVRDGKPIIGYGFSSNGRYAAGGLLRERFIPRILRADPAALVDEESGNLDPFAIWKVAMQNEKPGGHGERSVAVGVLDMAIWDAVAKIEDVPLYKLLADRYRGGAYDEKVFVYAAGGYYYPGKDIAGLKDEVRSYLDRGYTQVKMKIGGVPLAEDLPRIEAAIQVLGDASRVAVDANGRFDLRAALACADAIKPYGLAWYEEPCDPLDYQLHAIVTSAYGLPMATGENLFSHQDARNLIRYGGMRPDRDWVQFDCALSYGLVDYIRTLDVLDEHGWSSRRCIPHGGHQLSLAIAAGLGLGGNESYPDVFFPFNGFADETPVEDGYIALSDAPGVGLERKSNLYETLRSLGG</sequence>
<feature type="binding site" evidence="2">
    <location>
        <position position="196"/>
    </location>
    <ligand>
        <name>substrate</name>
    </ligand>
</feature>
<dbReference type="InterPro" id="IPR029017">
    <property type="entry name" value="Enolase-like_N"/>
</dbReference>
<reference evidence="6 7" key="1">
    <citation type="submission" date="2019-03" db="EMBL/GenBank/DDBJ databases">
        <title>Genomic Encyclopedia of Type Strains, Phase IV (KMG-IV): sequencing the most valuable type-strain genomes for metagenomic binning, comparative biology and taxonomic classification.</title>
        <authorList>
            <person name="Goeker M."/>
        </authorList>
    </citation>
    <scope>NUCLEOTIDE SEQUENCE [LARGE SCALE GENOMIC DNA]</scope>
    <source>
        <strain evidence="6 7">DSM 101</strain>
    </source>
</reference>
<evidence type="ECO:0000256" key="2">
    <source>
        <dbReference type="PIRSR" id="PIRSR634611-2"/>
    </source>
</evidence>
<dbReference type="InterPro" id="IPR036849">
    <property type="entry name" value="Enolase-like_C_sf"/>
</dbReference>
<name>A0A4V6NDC9_ANCAQ</name>
<gene>
    <name evidence="6" type="ORF">EV667_4136</name>
</gene>
<evidence type="ECO:0000313" key="6">
    <source>
        <dbReference type="EMBL" id="TCK19686.1"/>
    </source>
</evidence>
<dbReference type="SMART" id="SM00922">
    <property type="entry name" value="MR_MLE"/>
    <property type="match status" value="1"/>
</dbReference>
<dbReference type="SUPFAM" id="SSF54826">
    <property type="entry name" value="Enolase N-terminal domain-like"/>
    <property type="match status" value="1"/>
</dbReference>
<dbReference type="OrthoDB" id="9802699at2"/>
<feature type="binding site" evidence="2">
    <location>
        <position position="34"/>
    </location>
    <ligand>
        <name>substrate</name>
    </ligand>
</feature>
<dbReference type="Proteomes" id="UP000295030">
    <property type="component" value="Unassembled WGS sequence"/>
</dbReference>
<dbReference type="Gene3D" id="3.20.20.120">
    <property type="entry name" value="Enolase-like C-terminal domain"/>
    <property type="match status" value="1"/>
</dbReference>
<evidence type="ECO:0000256" key="3">
    <source>
        <dbReference type="PIRSR" id="PIRSR634611-3"/>
    </source>
</evidence>
<evidence type="ECO:0000256" key="1">
    <source>
        <dbReference type="PIRSR" id="PIRSR634611-1"/>
    </source>
</evidence>
<dbReference type="SFLD" id="SFLDS00001">
    <property type="entry name" value="Enolase"/>
    <property type="match status" value="1"/>
</dbReference>
<comment type="cofactor">
    <cofactor evidence="3">
        <name>Mg(2+)</name>
        <dbReference type="ChEBI" id="CHEBI:18420"/>
    </cofactor>
    <text evidence="3">Binds 1 Mg(2+) ion per subunit.</text>
</comment>
<feature type="binding site" evidence="3">
    <location>
        <position position="279"/>
    </location>
    <ligand>
        <name>Mg(2+)</name>
        <dbReference type="ChEBI" id="CHEBI:18420"/>
    </ligand>
</feature>
<dbReference type="Pfam" id="PF13378">
    <property type="entry name" value="MR_MLE_C"/>
    <property type="match status" value="1"/>
</dbReference>
<feature type="binding site" evidence="3">
    <location>
        <position position="253"/>
    </location>
    <ligand>
        <name>Mg(2+)</name>
        <dbReference type="ChEBI" id="CHEBI:18420"/>
    </ligand>
</feature>
<evidence type="ECO:0000313" key="7">
    <source>
        <dbReference type="Proteomes" id="UP000295030"/>
    </source>
</evidence>
<feature type="binding site" evidence="2">
    <location>
        <position position="170"/>
    </location>
    <ligand>
        <name>substrate</name>
    </ligand>
</feature>
<dbReference type="EMBL" id="SMFY01000005">
    <property type="protein sequence ID" value="TCK19686.1"/>
    <property type="molecule type" value="Genomic_DNA"/>
</dbReference>
<evidence type="ECO:0000259" key="5">
    <source>
        <dbReference type="SMART" id="SM00922"/>
    </source>
</evidence>
<dbReference type="InterPro" id="IPR034593">
    <property type="entry name" value="DgoD-like"/>
</dbReference>
<organism evidence="6 7">
    <name type="scientific">Ancylobacter aquaticus</name>
    <dbReference type="NCBI Taxonomy" id="100"/>
    <lineage>
        <taxon>Bacteria</taxon>
        <taxon>Pseudomonadati</taxon>
        <taxon>Pseudomonadota</taxon>
        <taxon>Alphaproteobacteria</taxon>
        <taxon>Hyphomicrobiales</taxon>
        <taxon>Xanthobacteraceae</taxon>
        <taxon>Ancylobacter</taxon>
    </lineage>
</organism>
<dbReference type="SUPFAM" id="SSF51604">
    <property type="entry name" value="Enolase C-terminal domain-like"/>
    <property type="match status" value="1"/>
</dbReference>
<dbReference type="InterPro" id="IPR029065">
    <property type="entry name" value="Enolase_C-like"/>
</dbReference>
<feature type="binding site" evidence="2">
    <location>
        <position position="279"/>
    </location>
    <ligand>
        <name>substrate</name>
    </ligand>
</feature>
<dbReference type="Gene3D" id="3.30.390.10">
    <property type="entry name" value="Enolase-like, N-terminal domain"/>
    <property type="match status" value="1"/>
</dbReference>
<feature type="active site" description="acceptor" evidence="1">
    <location>
        <position position="198"/>
    </location>
</feature>
<feature type="binding site" evidence="2">
    <location>
        <position position="336"/>
    </location>
    <ligand>
        <name>substrate</name>
    </ligand>
</feature>
<feature type="binding site" evidence="3">
    <location>
        <position position="227"/>
    </location>
    <ligand>
        <name>Mg(2+)</name>
        <dbReference type="ChEBI" id="CHEBI:18420"/>
    </ligand>
</feature>
<dbReference type="AlphaFoldDB" id="A0A4V6NDC9"/>
<accession>A0A4V6NDC9</accession>
<dbReference type="PANTHER" id="PTHR48080:SF5">
    <property type="entry name" value="D(-)-TARTRATE DEHYDRATASE"/>
    <property type="match status" value="1"/>
</dbReference>
<feature type="site" description="Transition state stabilizer" evidence="4">
    <location>
        <position position="196"/>
    </location>
</feature>
<protein>
    <submittedName>
        <fullName evidence="6">L-alanine-DL-glutamate epimerase-like enolase superfamily enzyme</fullName>
    </submittedName>
</protein>
<feature type="domain" description="Mandelate racemase/muconate lactonizing enzyme C-terminal" evidence="5">
    <location>
        <begin position="177"/>
        <end position="274"/>
    </location>
</feature>
<feature type="active site" description="Proton donor/acceptor" evidence="1">
    <location>
        <position position="336"/>
    </location>
</feature>